<reference evidence="4 5" key="1">
    <citation type="submission" date="2019-04" db="EMBL/GenBank/DDBJ databases">
        <title>Friends and foes A comparative genomics study of 23 Aspergillus species from section Flavi.</title>
        <authorList>
            <consortium name="DOE Joint Genome Institute"/>
            <person name="Kjaerbolling I."/>
            <person name="Vesth T."/>
            <person name="Frisvad J.C."/>
            <person name="Nybo J.L."/>
            <person name="Theobald S."/>
            <person name="Kildgaard S."/>
            <person name="Isbrandt T."/>
            <person name="Kuo A."/>
            <person name="Sato A."/>
            <person name="Lyhne E.K."/>
            <person name="Kogle M.E."/>
            <person name="Wiebenga A."/>
            <person name="Kun R.S."/>
            <person name="Lubbers R.J."/>
            <person name="Makela M.R."/>
            <person name="Barry K."/>
            <person name="Chovatia M."/>
            <person name="Clum A."/>
            <person name="Daum C."/>
            <person name="Haridas S."/>
            <person name="He G."/>
            <person name="LaButti K."/>
            <person name="Lipzen A."/>
            <person name="Mondo S."/>
            <person name="Riley R."/>
            <person name="Salamov A."/>
            <person name="Simmons B.A."/>
            <person name="Magnuson J.K."/>
            <person name="Henrissat B."/>
            <person name="Mortensen U.H."/>
            <person name="Larsen T.O."/>
            <person name="Devries R.P."/>
            <person name="Grigoriev I.V."/>
            <person name="Machida M."/>
            <person name="Baker S.E."/>
            <person name="Andersen M.R."/>
        </authorList>
    </citation>
    <scope>NUCLEOTIDE SEQUENCE [LARGE SCALE GENOMIC DNA]</scope>
    <source>
        <strain evidence="4 5">IBT 18842</strain>
    </source>
</reference>
<keyword evidence="2" id="KW-0539">Nucleus</keyword>
<protein>
    <submittedName>
        <fullName evidence="4">Fungal-specific transcription factor domain-containing protein</fullName>
    </submittedName>
</protein>
<dbReference type="InterPro" id="IPR021858">
    <property type="entry name" value="Fun_TF"/>
</dbReference>
<dbReference type="GO" id="GO:0005634">
    <property type="term" value="C:nucleus"/>
    <property type="evidence" value="ECO:0007669"/>
    <property type="project" value="UniProtKB-SubCell"/>
</dbReference>
<feature type="compositionally biased region" description="Polar residues" evidence="3">
    <location>
        <begin position="46"/>
        <end position="64"/>
    </location>
</feature>
<organism evidence="4 5">
    <name type="scientific">Aspergillus avenaceus</name>
    <dbReference type="NCBI Taxonomy" id="36643"/>
    <lineage>
        <taxon>Eukaryota</taxon>
        <taxon>Fungi</taxon>
        <taxon>Dikarya</taxon>
        <taxon>Ascomycota</taxon>
        <taxon>Pezizomycotina</taxon>
        <taxon>Eurotiomycetes</taxon>
        <taxon>Eurotiomycetidae</taxon>
        <taxon>Eurotiales</taxon>
        <taxon>Aspergillaceae</taxon>
        <taxon>Aspergillus</taxon>
        <taxon>Aspergillus subgen. Circumdati</taxon>
    </lineage>
</organism>
<dbReference type="Proteomes" id="UP000325780">
    <property type="component" value="Unassembled WGS sequence"/>
</dbReference>
<proteinExistence type="predicted"/>
<keyword evidence="5" id="KW-1185">Reference proteome</keyword>
<dbReference type="EMBL" id="ML742056">
    <property type="protein sequence ID" value="KAE8152269.1"/>
    <property type="molecule type" value="Genomic_DNA"/>
</dbReference>
<evidence type="ECO:0000313" key="4">
    <source>
        <dbReference type="EMBL" id="KAE8152269.1"/>
    </source>
</evidence>
<sequence length="636" mass="70451">MDRGPLERQEADKIKREIARNGPGRRRRRSTASKSFSRRPDKPTVAVTQSEEPTKSVQALSEASNPRGPVSATSEGDNKGEPVDLTLPAFEEWTHDMVAWAQPTPPNTCSNDDFVLSPSPFLSNGLIDTYHADRADDITHDLSSSQEVIETDFAQTSDQETLGQYDFETADRGLEDLGGERHLNDFLQSLSALKPGSRAEPCLPFSNIAGSAKHQFVLSADGMSMNDAALLSNYFAKVANMQFPFSHFAAATPQWLYFVLMGSSVVLKITFVLIKAHNALERYPEEPQAYDKYEADVSEITKALATLPSPIATMSLLNKEQKASQVTTACAALLQTVYLDVLYGRSSHWEQCLKQAAAYVPVLIDVAVGSTNTDHQGMFPSVSRLQMTTANVLLGKLVWIDIIAAVSYNTGPLLGIDHAYLLDTGVIHMDTISDCESSVANALCKIADLQRWKQQAQTNKTLSIIQLATRASDLNQPLVAQVTNLTSMQQDSPAQTEGFDTILRDWISNIKHDITLVFAYAALIYLHVVVSGPNPHLPEINSLIKDSMEPIQVLARKRMLRHVSWPVCVIACFASTDERQIIREFIAESQECEGRLWDTCGDALNIADECQKLREEGQECDWFSVVERFPQRVLLI</sequence>
<dbReference type="Pfam" id="PF11951">
    <property type="entry name" value="Fungal_trans_2"/>
    <property type="match status" value="1"/>
</dbReference>
<evidence type="ECO:0000256" key="3">
    <source>
        <dbReference type="SAM" id="MobiDB-lite"/>
    </source>
</evidence>
<dbReference type="OrthoDB" id="5213892at2759"/>
<dbReference type="AlphaFoldDB" id="A0A5N6U1L1"/>
<feature type="compositionally biased region" description="Basic and acidic residues" evidence="3">
    <location>
        <begin position="1"/>
        <end position="19"/>
    </location>
</feature>
<comment type="subcellular location">
    <subcellularLocation>
        <location evidence="1">Nucleus</location>
    </subcellularLocation>
</comment>
<gene>
    <name evidence="4" type="ORF">BDV25DRAFT_138084</name>
</gene>
<dbReference type="PANTHER" id="PTHR37534:SF46">
    <property type="entry name" value="ZN(II)2CYS6 TRANSCRIPTION FACTOR (EUROFUNG)"/>
    <property type="match status" value="1"/>
</dbReference>
<dbReference type="PANTHER" id="PTHR37534">
    <property type="entry name" value="TRANSCRIPTIONAL ACTIVATOR PROTEIN UGA3"/>
    <property type="match status" value="1"/>
</dbReference>
<name>A0A5N6U1L1_ASPAV</name>
<feature type="region of interest" description="Disordered" evidence="3">
    <location>
        <begin position="1"/>
        <end position="83"/>
    </location>
</feature>
<evidence type="ECO:0000313" key="5">
    <source>
        <dbReference type="Proteomes" id="UP000325780"/>
    </source>
</evidence>
<evidence type="ECO:0000256" key="1">
    <source>
        <dbReference type="ARBA" id="ARBA00004123"/>
    </source>
</evidence>
<evidence type="ECO:0000256" key="2">
    <source>
        <dbReference type="ARBA" id="ARBA00023242"/>
    </source>
</evidence>
<accession>A0A5N6U1L1</accession>